<dbReference type="AlphaFoldDB" id="A0A7X2IKA0"/>
<dbReference type="InterPro" id="IPR009211">
    <property type="entry name" value="TagJ"/>
</dbReference>
<dbReference type="PIRSF" id="PIRSF029288">
    <property type="entry name" value="SciE_ImpE"/>
    <property type="match status" value="1"/>
</dbReference>
<reference evidence="1 2" key="1">
    <citation type="submission" date="2019-11" db="EMBL/GenBank/DDBJ databases">
        <title>Novel species isolated from a subtropical stream in China.</title>
        <authorList>
            <person name="Lu H."/>
        </authorList>
    </citation>
    <scope>NUCLEOTIDE SEQUENCE [LARGE SCALE GENOMIC DNA]</scope>
    <source>
        <strain evidence="1 2">FT92W</strain>
    </source>
</reference>
<evidence type="ECO:0000313" key="1">
    <source>
        <dbReference type="EMBL" id="MRV71524.1"/>
    </source>
</evidence>
<gene>
    <name evidence="1" type="ORF">GJ700_07280</name>
</gene>
<proteinExistence type="predicted"/>
<protein>
    <submittedName>
        <fullName evidence="1">Virulence protein SciE type</fullName>
    </submittedName>
</protein>
<dbReference type="Proteomes" id="UP000446768">
    <property type="component" value="Unassembled WGS sequence"/>
</dbReference>
<keyword evidence="2" id="KW-1185">Reference proteome</keyword>
<dbReference type="Gene3D" id="1.25.40.10">
    <property type="entry name" value="Tetratricopeptide repeat domain"/>
    <property type="match status" value="1"/>
</dbReference>
<evidence type="ECO:0000313" key="2">
    <source>
        <dbReference type="Proteomes" id="UP000446768"/>
    </source>
</evidence>
<dbReference type="InterPro" id="IPR011990">
    <property type="entry name" value="TPR-like_helical_dom_sf"/>
</dbReference>
<dbReference type="SUPFAM" id="SSF144059">
    <property type="entry name" value="ImpE-like"/>
    <property type="match status" value="1"/>
</dbReference>
<organism evidence="1 2">
    <name type="scientific">Pseudoduganella rivuli</name>
    <dbReference type="NCBI Taxonomy" id="2666085"/>
    <lineage>
        <taxon>Bacteria</taxon>
        <taxon>Pseudomonadati</taxon>
        <taxon>Pseudomonadota</taxon>
        <taxon>Betaproteobacteria</taxon>
        <taxon>Burkholderiales</taxon>
        <taxon>Oxalobacteraceae</taxon>
        <taxon>Telluria group</taxon>
        <taxon>Pseudoduganella</taxon>
    </lineage>
</organism>
<dbReference type="RefSeq" id="WP_154372134.1">
    <property type="nucleotide sequence ID" value="NZ_WKJJ01000004.1"/>
</dbReference>
<dbReference type="EMBL" id="WKJJ01000004">
    <property type="protein sequence ID" value="MRV71524.1"/>
    <property type="molecule type" value="Genomic_DNA"/>
</dbReference>
<dbReference type="Pfam" id="PF07024">
    <property type="entry name" value="ImpE"/>
    <property type="match status" value="1"/>
</dbReference>
<accession>A0A7X2IKA0</accession>
<sequence>MDALQLISEGQLAPALAALQDQVRKDPANARLRTFLFQLLCVQGQWNRALNQLNVTAEMDAAALPMAQTYREAIQCEALRDEVLAGKRVPVVFGEPQPWVALLFEALKLESEGEPDAGAAARERAFADAPAIAGAINGAAFEWLADSDTRLGPVLETILNGRYLWVPMMHIARIEIEAPSDLRDNVWMPAVFTWTNGATTVGFIPTRYTGTVHAGADDALLLARRTEWNDEGHALGQRMFATDLGEFALMDVRTIEFGVAGDGTESGEGGEGGNG</sequence>
<name>A0A7X2IKA0_9BURK</name>
<comment type="caution">
    <text evidence="1">The sequence shown here is derived from an EMBL/GenBank/DDBJ whole genome shotgun (WGS) entry which is preliminary data.</text>
</comment>